<dbReference type="Pfam" id="PF12951">
    <property type="entry name" value="PATR"/>
    <property type="match status" value="8"/>
</dbReference>
<evidence type="ECO:0000256" key="2">
    <source>
        <dbReference type="SAM" id="Phobius"/>
    </source>
</evidence>
<dbReference type="RefSeq" id="WP_221031135.1">
    <property type="nucleotide sequence ID" value="NZ_CP139781.1"/>
</dbReference>
<organism evidence="4 5">
    <name type="scientific">Actomonas aquatica</name>
    <dbReference type="NCBI Taxonomy" id="2866162"/>
    <lineage>
        <taxon>Bacteria</taxon>
        <taxon>Pseudomonadati</taxon>
        <taxon>Verrucomicrobiota</taxon>
        <taxon>Opitutia</taxon>
        <taxon>Opitutales</taxon>
        <taxon>Opitutaceae</taxon>
        <taxon>Actomonas</taxon>
    </lineage>
</organism>
<keyword evidence="1" id="KW-0732">Signal</keyword>
<gene>
    <name evidence="4" type="ORF">K1X11_015435</name>
</gene>
<dbReference type="EMBL" id="CP139781">
    <property type="protein sequence ID" value="WRQ86207.1"/>
    <property type="molecule type" value="Genomic_DNA"/>
</dbReference>
<accession>A0ABZ1C478</accession>
<dbReference type="NCBIfam" id="TIGR02595">
    <property type="entry name" value="PEP_CTERM"/>
    <property type="match status" value="1"/>
</dbReference>
<dbReference type="NCBIfam" id="TIGR02601">
    <property type="entry name" value="autotrns_rpt"/>
    <property type="match status" value="5"/>
</dbReference>
<proteinExistence type="predicted"/>
<keyword evidence="2" id="KW-0472">Membrane</keyword>
<feature type="transmembrane region" description="Helical" evidence="2">
    <location>
        <begin position="2015"/>
        <end position="2032"/>
    </location>
</feature>
<dbReference type="InterPro" id="IPR013320">
    <property type="entry name" value="ConA-like_dom_sf"/>
</dbReference>
<evidence type="ECO:0000313" key="4">
    <source>
        <dbReference type="EMBL" id="WRQ86207.1"/>
    </source>
</evidence>
<keyword evidence="5" id="KW-1185">Reference proteome</keyword>
<dbReference type="SUPFAM" id="SSF51126">
    <property type="entry name" value="Pectin lyase-like"/>
    <property type="match status" value="4"/>
</dbReference>
<dbReference type="Pfam" id="PF07589">
    <property type="entry name" value="PEP-CTERM"/>
    <property type="match status" value="1"/>
</dbReference>
<sequence>MSVLAAAAGLHGQVLTESFTGTSASGWVFSGTNYTPVLTASQGIDTAGDGWLRLTSNGNNQATSAYYDSAFNAAGATVYASFQYATWGGSGADGITFFLFDGAQSFVVGADGGSMGYAQKTGVDGLAGGYIGVAIDEFGNYSNPTEGRIGGIGFTPDSIAVRGSEASGYAYLGGSGTLSTSIDTPGVGSRPVVYNQVQVLLNATNQLTVTLQQGGTSPQTILQMDLSAYERPETLKLGFTAGTGGSTNYHEIRNIDASTIGASLWSNNLGTSNWDSNNNWDPTVTPGNGEDILFDNTHVSTAQTIDTYADRNVRSITFDAPFDYTLNNNTLTFDNGGVAGFSGIAATQTHGSGNHTINSDLVADNDIYIRNTNSGDLTLNGDLTTGGNTVTFDGTGDTFATGAITGSGDLIKNDGGSLTLSGSSTYSGGTALNNGTLNADSSTALGTGTVTMSGGTLASTNGSTVGNAITLTGDAAMDGFGTTGTLTQSGGSYTLGLADSTLGNVNLSNNNTGRTLTTEVIGTSEITGTIANGGTSAGNLTKTGAGELILSGANTYTGTTTISEGTVTLGGNDRLHNASDLVMGAGASLNLNGYSERIDNLTGGDGASINYGTPGGANTFMFDNYTAPGSGVLVINNWEQGTDALATTVNSQNVSTIYLSGYGVATYTGSTTSYDSATGYLLGAAAVTEKEWDGSSSSTWSTNSNWTSSGEPTSTQVALFDDLGLGRLDVDLNTSYTLAGIRFGENATSTYRIANTASDITLAGTVPYIQQQSDVTQELYFDDLFLRNNTVVDITGAGDLVLNADIKETNGSFALIKDGTGDGKLIINNNYNSYTGGLYINNGIVQIQYGTALGTGSAQGHIADGGALELSNSGTTTNTINVAGTGVDNGGAIHNVAATNTLSGTINQTADTRIAADAGTTLNLTGNVTGSGTDTTFAGPGTINVSQITTGSGTVTVESGTVAYTGGTANTYTGVTTVASGANLDLNKTAGVNAIGSGGLVVNSGTVTLQQNNQIADSASVTLNGTGTLDLNERTETINRLNTNAGSTVDLGTAGGLTLSAGSVTNSTLTGNLVGGSSSTLNVAGLSNVYITQNNTSFTGTTNVQAGTLNISANEAVGTGAINVSSGGNFQIQGGLDIDNTVTLNGTGTGGNGALQNFTGSNTLSGSVVLGSNARVETNTGTLTLSGTVTGSGNILTVGGTANTVISGTLANGSGGLTKDESGTLTLSGANTYTGATTVSGGTLIAANDNALGTAATGTTVDSAGTLALTNNITIASEALTNNGLLDNASGTNEYAGVISGTGDVQVSSGQLTLSGTNTFSGDVIVTSGTTLVATSDDALGSGGGNTSVLSGGTLELSGGIDSDTENMIYLAGTGNGGAGAVLSSSGDNILDAPFTLTGDATISATADTLTLGTQGTSPIFDLDGYDLTLNTDGGDIIFEADFTDAGDVYKTGSGTLSLNHSEAYPAILSPDTDFYFQDGTTILNTYNNEDTGILGDFTVGDGIGAAGSALFQQGHTESGNGYLFNNLISDSSNVTINSDGYWDLQGYKEIVNNVTMNGGTIEAMNGSGTGDRLDIIGTLTASGGTTSTIEGRLGMNNDTAKSIVVDAGATLDINAVLSNGGFNKTGDGTLELSGANTFTGTALISDGIVRVDNDTGLGAVSGDTRVLSGGQLQLDAVTIGAESLQIAGSGHNNDGTGALRALTGTTNTWGGSVLMTANAEIQTDAGANLTVNGGITGSGRTLTVDSIGDTTFNGANTFNTLNKTGGGTLTVTNSNTYATANVTEGTFALGNSNILSDTMDVNLGAAGTFNVGSFTEVIDDLTGSGTLTIASGGDLTIDKIGGSLSGGTPTGAFTGVLDVDGIMTLNGGTIGAADGTGSTGTMILTAGNTLNIVDDFNFGGTLELADNTTLNLVNNGTTFDVGTLRVTGDSVIDFGGTDIATLNIGTLEIDIGGTIFATSWNSFYDLWTATNFSGATLDERGATTAQITFDGFTSSDTIWLTYDYGANEITVPEPSTYGAILMGAALAGWFWRKRRKAKTAATTTA</sequence>
<reference evidence="4 5" key="1">
    <citation type="submission" date="2023-12" db="EMBL/GenBank/DDBJ databases">
        <title>Description of an unclassified Opitutus bacterium of Verrucomicrobiota.</title>
        <authorList>
            <person name="Zhang D.-F."/>
        </authorList>
    </citation>
    <scope>NUCLEOTIDE SEQUENCE [LARGE SCALE GENOMIC DNA]</scope>
    <source>
        <strain evidence="4 5">WL0086</strain>
    </source>
</reference>
<keyword evidence="2" id="KW-0812">Transmembrane</keyword>
<protein>
    <submittedName>
        <fullName evidence="4">Autotransporter-associated beta strand repeat-containing protein</fullName>
    </submittedName>
</protein>
<keyword evidence="2" id="KW-1133">Transmembrane helix</keyword>
<evidence type="ECO:0000313" key="5">
    <source>
        <dbReference type="Proteomes" id="UP000738431"/>
    </source>
</evidence>
<name>A0ABZ1C478_9BACT</name>
<dbReference type="InterPro" id="IPR013424">
    <property type="entry name" value="Ice-binding_C"/>
</dbReference>
<evidence type="ECO:0000256" key="1">
    <source>
        <dbReference type="ARBA" id="ARBA00022729"/>
    </source>
</evidence>
<dbReference type="SUPFAM" id="SSF49899">
    <property type="entry name" value="Concanavalin A-like lectins/glucanases"/>
    <property type="match status" value="1"/>
</dbReference>
<dbReference type="InterPro" id="IPR013425">
    <property type="entry name" value="Autotrns_rpt"/>
</dbReference>
<dbReference type="Proteomes" id="UP000738431">
    <property type="component" value="Chromosome"/>
</dbReference>
<dbReference type="InterPro" id="IPR011050">
    <property type="entry name" value="Pectin_lyase_fold/virulence"/>
</dbReference>
<evidence type="ECO:0000259" key="3">
    <source>
        <dbReference type="Pfam" id="PF07589"/>
    </source>
</evidence>
<feature type="domain" description="Ice-binding protein C-terminal" evidence="3">
    <location>
        <begin position="2011"/>
        <end position="2036"/>
    </location>
</feature>